<organism evidence="11 12">
    <name type="scientific">Effrenium voratum</name>
    <dbReference type="NCBI Taxonomy" id="2562239"/>
    <lineage>
        <taxon>Eukaryota</taxon>
        <taxon>Sar</taxon>
        <taxon>Alveolata</taxon>
        <taxon>Dinophyceae</taxon>
        <taxon>Suessiales</taxon>
        <taxon>Symbiodiniaceae</taxon>
        <taxon>Effrenium</taxon>
    </lineage>
</organism>
<proteinExistence type="inferred from homology"/>
<keyword evidence="9" id="KW-0472">Membrane</keyword>
<evidence type="ECO:0000256" key="7">
    <source>
        <dbReference type="SAM" id="Coils"/>
    </source>
</evidence>
<evidence type="ECO:0000256" key="1">
    <source>
        <dbReference type="ARBA" id="ARBA00004430"/>
    </source>
</evidence>
<sequence length="861" mass="98794">MAVATWLAAICGAAAVLLLVCYVLLSSTARKPKKSKKKREPAIQEEAKNLAQTRREVVGRATQLTKEEMAIHLGRGPDVIEKERLLKRDALHVFRKLQACTPEDRSSLYAEAVQLFDSIESRGFAGMASARIVFCNAVMECDGLESLRGAQEQQDSAAAQLVRKLSASMATRTILQSNRAYDHIYDPNYTTSHPNDHYRQTSKAMFNAQRIERVPDDKYLFSELPHYPRCTIQVTSKEALPRHVDKDWFSPQERPADATQDVVYGSQRFKFQAWPNKQMLSTLPHIVQYAFKSNHGSFPAEGTMASEPPTKTVATQSMFRESEAQTVPYSPDYQIPANQVPEVLQLTHLTYGAGLPASEAELLIIERTRQKRIFKQMLPPPCDEFGMEVRIQLMEAQEFREWADRERTIKELQDKRLQLLHQAFEQRDAHRENSQLGKIDRVRQRKEEERDRKLAACQRLRTKVLRKMQKERTKADAPGQKRDVIAEYADFTSEVYAPLARHGHVPDYNTAKIEADLASFPGLVQLEASLHPSVLRAPEKHPKDMEKKKSSHQIRKELEMTTALKTAMESIKKELQQNEGEAGKGDTSPGTGLKKFHLRNVLERPDSPRDKNDVLPEEEEQESAVLLLQRLIRGRAYQNLMFEGKEKRLDLINELRAAERFAETATRVEEKRYVDQMRDKAFEGVLESVQGSVISQTLDQLSKELLRFQEERRIAAMVKLAERDRQERQAMESGRRQAEERLREREDEMFRQIMGVHQGTVDSYLEEVLTNTVEEAAQSRALTEARLKAQYINQVVDKLEASAQEPEVVVRELVHTFNLPHVQREVIQRRIAQENKRFSEAARGALDETYKRVTEHVNPPQ</sequence>
<evidence type="ECO:0000313" key="11">
    <source>
        <dbReference type="EMBL" id="CAJ1379040.1"/>
    </source>
</evidence>
<comment type="similarity">
    <text evidence="5">Belongs to the CFAP91 family.</text>
</comment>
<dbReference type="InterPro" id="IPR026720">
    <property type="entry name" value="CFAP91"/>
</dbReference>
<keyword evidence="3" id="KW-0206">Cytoskeleton</keyword>
<evidence type="ECO:0000256" key="9">
    <source>
        <dbReference type="SAM" id="Phobius"/>
    </source>
</evidence>
<keyword evidence="12" id="KW-1185">Reference proteome</keyword>
<comment type="caution">
    <text evidence="11">The sequence shown here is derived from an EMBL/GenBank/DDBJ whole genome shotgun (WGS) entry which is preliminary data.</text>
</comment>
<keyword evidence="9" id="KW-1133">Transmembrane helix</keyword>
<feature type="compositionally biased region" description="Basic and acidic residues" evidence="8">
    <location>
        <begin position="600"/>
        <end position="614"/>
    </location>
</feature>
<dbReference type="AlphaFoldDB" id="A0AA36I105"/>
<gene>
    <name evidence="11" type="ORF">EVOR1521_LOCUS7403</name>
</gene>
<accession>A0AA36I105</accession>
<feature type="coiled-coil region" evidence="7">
    <location>
        <begin position="721"/>
        <end position="748"/>
    </location>
</feature>
<keyword evidence="4" id="KW-0966">Cell projection</keyword>
<dbReference type="PANTHER" id="PTHR22455:SF10">
    <property type="entry name" value="CILIA- AND FLAGELLA-ASSOCIATED PROTEIN 91"/>
    <property type="match status" value="1"/>
</dbReference>
<keyword evidence="7" id="KW-0175">Coiled coil</keyword>
<comment type="subcellular location">
    <subcellularLocation>
        <location evidence="1">Cytoplasm</location>
        <location evidence="1">Cytoskeleton</location>
        <location evidence="1">Cilium axoneme</location>
    </subcellularLocation>
</comment>
<name>A0AA36I105_9DINO</name>
<dbReference type="EMBL" id="CAUJNA010000591">
    <property type="protein sequence ID" value="CAJ1379040.1"/>
    <property type="molecule type" value="Genomic_DNA"/>
</dbReference>
<reference evidence="11" key="1">
    <citation type="submission" date="2023-08" db="EMBL/GenBank/DDBJ databases">
        <authorList>
            <person name="Chen Y."/>
            <person name="Shah S."/>
            <person name="Dougan E. K."/>
            <person name="Thang M."/>
            <person name="Chan C."/>
        </authorList>
    </citation>
    <scope>NUCLEOTIDE SEQUENCE</scope>
</reference>
<feature type="region of interest" description="Disordered" evidence="8">
    <location>
        <begin position="600"/>
        <end position="619"/>
    </location>
</feature>
<evidence type="ECO:0000256" key="6">
    <source>
        <dbReference type="ARBA" id="ARBA00029555"/>
    </source>
</evidence>
<dbReference type="Proteomes" id="UP001178507">
    <property type="component" value="Unassembled WGS sequence"/>
</dbReference>
<evidence type="ECO:0000259" key="10">
    <source>
        <dbReference type="Pfam" id="PF14738"/>
    </source>
</evidence>
<dbReference type="InterPro" id="IPR032840">
    <property type="entry name" value="CFAP91_dom"/>
</dbReference>
<evidence type="ECO:0000256" key="8">
    <source>
        <dbReference type="SAM" id="MobiDB-lite"/>
    </source>
</evidence>
<feature type="transmembrane region" description="Helical" evidence="9">
    <location>
        <begin position="6"/>
        <end position="29"/>
    </location>
</feature>
<protein>
    <recommendedName>
        <fullName evidence="6">Cilia- and flagella-associated protein 91</fullName>
    </recommendedName>
</protein>
<evidence type="ECO:0000256" key="3">
    <source>
        <dbReference type="ARBA" id="ARBA00023212"/>
    </source>
</evidence>
<evidence type="ECO:0000313" key="12">
    <source>
        <dbReference type="Proteomes" id="UP001178507"/>
    </source>
</evidence>
<dbReference type="GO" id="GO:0005930">
    <property type="term" value="C:axoneme"/>
    <property type="evidence" value="ECO:0007669"/>
    <property type="project" value="UniProtKB-SubCell"/>
</dbReference>
<evidence type="ECO:0000256" key="2">
    <source>
        <dbReference type="ARBA" id="ARBA00022490"/>
    </source>
</evidence>
<evidence type="ECO:0000256" key="4">
    <source>
        <dbReference type="ARBA" id="ARBA00023273"/>
    </source>
</evidence>
<keyword evidence="2" id="KW-0963">Cytoplasm</keyword>
<feature type="domain" description="CFAP91" evidence="10">
    <location>
        <begin position="315"/>
        <end position="467"/>
    </location>
</feature>
<keyword evidence="9" id="KW-0812">Transmembrane</keyword>
<dbReference type="Pfam" id="PF14738">
    <property type="entry name" value="CFAP91"/>
    <property type="match status" value="1"/>
</dbReference>
<dbReference type="PANTHER" id="PTHR22455">
    <property type="entry name" value="CILIA- AND FLAGELLA-ASSOCIATED PROTEIN 91"/>
    <property type="match status" value="1"/>
</dbReference>
<evidence type="ECO:0000256" key="5">
    <source>
        <dbReference type="ARBA" id="ARBA00029468"/>
    </source>
</evidence>